<accession>A0A0J8VTR7</accession>
<evidence type="ECO:0000313" key="14">
    <source>
        <dbReference type="Proteomes" id="UP000037315"/>
    </source>
</evidence>
<feature type="domain" description="Methyl-accepting transducer" evidence="12">
    <location>
        <begin position="262"/>
        <end position="491"/>
    </location>
</feature>
<dbReference type="Gene3D" id="1.10.287.950">
    <property type="entry name" value="Methyl-accepting chemotaxis protein"/>
    <property type="match status" value="1"/>
</dbReference>
<evidence type="ECO:0000256" key="9">
    <source>
        <dbReference type="ARBA" id="ARBA00029447"/>
    </source>
</evidence>
<evidence type="ECO:0000256" key="6">
    <source>
        <dbReference type="ARBA" id="ARBA00022989"/>
    </source>
</evidence>
<feature type="transmembrane region" description="Helical" evidence="11">
    <location>
        <begin position="181"/>
        <end position="201"/>
    </location>
</feature>
<evidence type="ECO:0000256" key="5">
    <source>
        <dbReference type="ARBA" id="ARBA00022692"/>
    </source>
</evidence>
<evidence type="ECO:0000256" key="10">
    <source>
        <dbReference type="PROSITE-ProRule" id="PRU00284"/>
    </source>
</evidence>
<dbReference type="PANTHER" id="PTHR43531">
    <property type="entry name" value="PROTEIN ICFG"/>
    <property type="match status" value="1"/>
</dbReference>
<proteinExistence type="inferred from homology"/>
<dbReference type="PANTHER" id="PTHR43531:SF14">
    <property type="entry name" value="METHYL-ACCEPTING CHEMOTAXIS PROTEIN I-RELATED"/>
    <property type="match status" value="1"/>
</dbReference>
<dbReference type="STRING" id="1121863.GCA_000621185_00770"/>
<keyword evidence="4" id="KW-0145">Chemotaxis</keyword>
<evidence type="ECO:0000256" key="3">
    <source>
        <dbReference type="ARBA" id="ARBA00022481"/>
    </source>
</evidence>
<keyword evidence="2" id="KW-1003">Cell membrane</keyword>
<dbReference type="GO" id="GO:0007165">
    <property type="term" value="P:signal transduction"/>
    <property type="evidence" value="ECO:0007669"/>
    <property type="project" value="UniProtKB-KW"/>
</dbReference>
<dbReference type="Pfam" id="PF17200">
    <property type="entry name" value="sCache_2"/>
    <property type="match status" value="1"/>
</dbReference>
<dbReference type="SMART" id="SM01049">
    <property type="entry name" value="Cache_2"/>
    <property type="match status" value="1"/>
</dbReference>
<comment type="subcellular location">
    <subcellularLocation>
        <location evidence="1">Cell inner membrane</location>
        <topology evidence="1">Multi-pass membrane protein</topology>
    </subcellularLocation>
</comment>
<dbReference type="Gene3D" id="3.30.450.20">
    <property type="entry name" value="PAS domain"/>
    <property type="match status" value="1"/>
</dbReference>
<dbReference type="GO" id="GO:0005886">
    <property type="term" value="C:plasma membrane"/>
    <property type="evidence" value="ECO:0007669"/>
    <property type="project" value="UniProtKB-SubCell"/>
</dbReference>
<organism evidence="13 14">
    <name type="scientific">Franconibacter pulveris</name>
    <dbReference type="NCBI Taxonomy" id="435910"/>
    <lineage>
        <taxon>Bacteria</taxon>
        <taxon>Pseudomonadati</taxon>
        <taxon>Pseudomonadota</taxon>
        <taxon>Gammaproteobacteria</taxon>
        <taxon>Enterobacterales</taxon>
        <taxon>Enterobacteriaceae</taxon>
        <taxon>Franconibacter</taxon>
    </lineage>
</organism>
<evidence type="ECO:0000256" key="8">
    <source>
        <dbReference type="ARBA" id="ARBA00023224"/>
    </source>
</evidence>
<evidence type="ECO:0000256" key="2">
    <source>
        <dbReference type="ARBA" id="ARBA00022475"/>
    </source>
</evidence>
<gene>
    <name evidence="13" type="ORF">ACH50_03135</name>
</gene>
<evidence type="ECO:0000256" key="1">
    <source>
        <dbReference type="ARBA" id="ARBA00004429"/>
    </source>
</evidence>
<dbReference type="InterPro" id="IPR004089">
    <property type="entry name" value="MCPsignal_dom"/>
</dbReference>
<evidence type="ECO:0000256" key="11">
    <source>
        <dbReference type="SAM" id="Phobius"/>
    </source>
</evidence>
<comment type="caution">
    <text evidence="13">The sequence shown here is derived from an EMBL/GenBank/DDBJ whole genome shotgun (WGS) entry which is preliminary data.</text>
</comment>
<keyword evidence="8 10" id="KW-0807">Transducer</keyword>
<dbReference type="PRINTS" id="PR00260">
    <property type="entry name" value="CHEMTRNSDUCR"/>
</dbReference>
<evidence type="ECO:0000259" key="12">
    <source>
        <dbReference type="PROSITE" id="PS50111"/>
    </source>
</evidence>
<evidence type="ECO:0000313" key="13">
    <source>
        <dbReference type="EMBL" id="KMV36417.1"/>
    </source>
</evidence>
<dbReference type="RefSeq" id="WP_048887310.1">
    <property type="nucleotide sequence ID" value="NZ_LFEJ01000003.1"/>
</dbReference>
<dbReference type="GO" id="GO:0006935">
    <property type="term" value="P:chemotaxis"/>
    <property type="evidence" value="ECO:0007669"/>
    <property type="project" value="UniProtKB-KW"/>
</dbReference>
<dbReference type="SMART" id="SM00283">
    <property type="entry name" value="MA"/>
    <property type="match status" value="1"/>
</dbReference>
<dbReference type="InterPro" id="IPR004090">
    <property type="entry name" value="Chemotax_Me-accpt_rcpt"/>
</dbReference>
<dbReference type="InterPro" id="IPR033480">
    <property type="entry name" value="sCache_2"/>
</dbReference>
<keyword evidence="6 11" id="KW-1133">Transmembrane helix</keyword>
<dbReference type="FunFam" id="1.10.287.950:FF:000001">
    <property type="entry name" value="Methyl-accepting chemotaxis sensory transducer"/>
    <property type="match status" value="1"/>
</dbReference>
<dbReference type="GO" id="GO:0004888">
    <property type="term" value="F:transmembrane signaling receptor activity"/>
    <property type="evidence" value="ECO:0007669"/>
    <property type="project" value="InterPro"/>
</dbReference>
<dbReference type="Proteomes" id="UP000037315">
    <property type="component" value="Unassembled WGS sequence"/>
</dbReference>
<dbReference type="PATRIC" id="fig|1656095.3.peg.414"/>
<dbReference type="Pfam" id="PF00015">
    <property type="entry name" value="MCPsignal"/>
    <property type="match status" value="1"/>
</dbReference>
<dbReference type="PROSITE" id="PS50111">
    <property type="entry name" value="CHEMOTAXIS_TRANSDUC_2"/>
    <property type="match status" value="1"/>
</dbReference>
<evidence type="ECO:0000256" key="4">
    <source>
        <dbReference type="ARBA" id="ARBA00022500"/>
    </source>
</evidence>
<keyword evidence="7 11" id="KW-0472">Membrane</keyword>
<evidence type="ECO:0000256" key="7">
    <source>
        <dbReference type="ARBA" id="ARBA00023136"/>
    </source>
</evidence>
<reference evidence="13 14" key="1">
    <citation type="submission" date="2015-06" db="EMBL/GenBank/DDBJ databases">
        <title>Genome sequencing of Cronobacter sp. strain DJ34 isolated from petroleum contaminated sludge of Duliajan Oil Fields, Assam, India.</title>
        <authorList>
            <person name="Pal S."/>
            <person name="Banerjee T.D."/>
            <person name="Roy A."/>
            <person name="Sar P."/>
            <person name="Kazy S.K."/>
        </authorList>
    </citation>
    <scope>NUCLEOTIDE SEQUENCE [LARGE SCALE GENOMIC DNA]</scope>
    <source>
        <strain evidence="13 14">DJ34</strain>
    </source>
</reference>
<comment type="similarity">
    <text evidence="9">Belongs to the methyl-accepting chemotaxis (MCP) protein family.</text>
</comment>
<keyword evidence="5 11" id="KW-0812">Transmembrane</keyword>
<dbReference type="CDD" id="cd11386">
    <property type="entry name" value="MCP_signal"/>
    <property type="match status" value="1"/>
</dbReference>
<keyword evidence="3" id="KW-0488">Methylation</keyword>
<dbReference type="EMBL" id="LFEJ01000003">
    <property type="protein sequence ID" value="KMV36417.1"/>
    <property type="molecule type" value="Genomic_DNA"/>
</dbReference>
<name>A0A0J8VTR7_9ENTR</name>
<dbReference type="SUPFAM" id="SSF58104">
    <property type="entry name" value="Methyl-accepting chemotaxis protein (MCP) signaling domain"/>
    <property type="match status" value="1"/>
</dbReference>
<dbReference type="AlphaFoldDB" id="A0A0J8VTR7"/>
<sequence>MKLRTHILWLCLVALIGVTTLAAVSLSTLKHTMLQERTGQVTTLVTLAKSSLDKLYEQEQAGKLTREQAQAEARRILGSLRHDQLYFWARGYANDVNYVHPDAKRIGTVDAKGGKEAGVRYRAALEGRETATLTAWGTKPGATEKVQKLYGVVWFKPWDWIVGTGDYIDDIDTAFWQSAKALLAIGGVLMLVIGLLGWTLARNLYRKLGGEPDYAALIAKKVASGDLTSSVALKPHDNSSLLFSLNEMQSQLAGIVSGIKLSASAVSSASGEIVMGNADLASRTEEQAAAIEQTASTMTQLTETVRQNVESAHQANILAKDADNIAGDSNAAVQQMVSTINDIRAGSTKISEITNIIEGIAFQTNILALNAAVEAARAGEQGRGFAVVAGEVRTLAQRSATAAKEIKDLIATSVSLIENGSAQATQVSGTIGDVKGAIKRVADIVSEIALASREQGEGIQQVSQAVNQIDAMTQHNSALVEQSAAAGQSLQDQATQLNTSVSTFQLPANGDEKPLQPIAAALTPVAA</sequence>
<dbReference type="InterPro" id="IPR051310">
    <property type="entry name" value="MCP_chemotaxis"/>
</dbReference>
<dbReference type="OrthoDB" id="2489132at2"/>
<keyword evidence="14" id="KW-1185">Reference proteome</keyword>
<protein>
    <submittedName>
        <fullName evidence="13">Membrane protein</fullName>
    </submittedName>
</protein>